<keyword evidence="2" id="KW-1185">Reference proteome</keyword>
<comment type="caution">
    <text evidence="1">The sequence shown here is derived from an EMBL/GenBank/DDBJ whole genome shotgun (WGS) entry which is preliminary data.</text>
</comment>
<proteinExistence type="predicted"/>
<gene>
    <name evidence="1" type="ORF">ACFSOX_04265</name>
</gene>
<dbReference type="EMBL" id="JBHUIW010000003">
    <property type="protein sequence ID" value="MFD2181356.1"/>
    <property type="molecule type" value="Genomic_DNA"/>
</dbReference>
<sequence>MQKSFFEKHWHELTPDELADAHVVYHQALVRFFKALGENPFTPENHARLERISSASAAHCRRSAARARRLRMQ</sequence>
<accession>A0ABW5AGT9</accession>
<reference evidence="2" key="1">
    <citation type="journal article" date="2019" name="Int. J. Syst. Evol. Microbiol.">
        <title>The Global Catalogue of Microorganisms (GCM) 10K type strain sequencing project: providing services to taxonomists for standard genome sequencing and annotation.</title>
        <authorList>
            <consortium name="The Broad Institute Genomics Platform"/>
            <consortium name="The Broad Institute Genome Sequencing Center for Infectious Disease"/>
            <person name="Wu L."/>
            <person name="Ma J."/>
        </authorList>
    </citation>
    <scope>NUCLEOTIDE SEQUENCE [LARGE SCALE GENOMIC DNA]</scope>
    <source>
        <strain evidence="2">CGMCC 1.6774</strain>
    </source>
</reference>
<organism evidence="1 2">
    <name type="scientific">Rhodoplanes azumiensis</name>
    <dbReference type="NCBI Taxonomy" id="1897628"/>
    <lineage>
        <taxon>Bacteria</taxon>
        <taxon>Pseudomonadati</taxon>
        <taxon>Pseudomonadota</taxon>
        <taxon>Alphaproteobacteria</taxon>
        <taxon>Hyphomicrobiales</taxon>
        <taxon>Nitrobacteraceae</taxon>
        <taxon>Rhodoplanes</taxon>
    </lineage>
</organism>
<dbReference type="Proteomes" id="UP001597314">
    <property type="component" value="Unassembled WGS sequence"/>
</dbReference>
<evidence type="ECO:0000313" key="1">
    <source>
        <dbReference type="EMBL" id="MFD2181356.1"/>
    </source>
</evidence>
<name>A0ABW5AGT9_9BRAD</name>
<dbReference type="RefSeq" id="WP_378476542.1">
    <property type="nucleotide sequence ID" value="NZ_JBHUIW010000003.1"/>
</dbReference>
<evidence type="ECO:0000313" key="2">
    <source>
        <dbReference type="Proteomes" id="UP001597314"/>
    </source>
</evidence>
<protein>
    <submittedName>
        <fullName evidence="1">Uncharacterized protein</fullName>
    </submittedName>
</protein>